<sequence length="101" mass="10275">SNFGSTSGSTGSQFGGSEPSDSNFGATSPNGNFGSNSFGSQGLQGSFGSQGLQGSFGSRGSLGSQESFGSQGAGIRQYLPPKPSSQNPPQQPFDEKFGYIY</sequence>
<protein>
    <submittedName>
        <fullName evidence="2">Jg4677 protein</fullName>
    </submittedName>
</protein>
<evidence type="ECO:0000313" key="2">
    <source>
        <dbReference type="EMBL" id="CAH2216806.1"/>
    </source>
</evidence>
<reference evidence="2" key="1">
    <citation type="submission" date="2022-03" db="EMBL/GenBank/DDBJ databases">
        <authorList>
            <person name="Lindestad O."/>
        </authorList>
    </citation>
    <scope>NUCLEOTIDE SEQUENCE</scope>
</reference>
<dbReference type="EMBL" id="CAKXAJ010016960">
    <property type="protein sequence ID" value="CAH2216806.1"/>
    <property type="molecule type" value="Genomic_DNA"/>
</dbReference>
<accession>A0A8S4QPP3</accession>
<name>A0A8S4QPP3_9NEOP</name>
<organism evidence="2 3">
    <name type="scientific">Pararge aegeria aegeria</name>
    <dbReference type="NCBI Taxonomy" id="348720"/>
    <lineage>
        <taxon>Eukaryota</taxon>
        <taxon>Metazoa</taxon>
        <taxon>Ecdysozoa</taxon>
        <taxon>Arthropoda</taxon>
        <taxon>Hexapoda</taxon>
        <taxon>Insecta</taxon>
        <taxon>Pterygota</taxon>
        <taxon>Neoptera</taxon>
        <taxon>Endopterygota</taxon>
        <taxon>Lepidoptera</taxon>
        <taxon>Glossata</taxon>
        <taxon>Ditrysia</taxon>
        <taxon>Papilionoidea</taxon>
        <taxon>Nymphalidae</taxon>
        <taxon>Satyrinae</taxon>
        <taxon>Satyrini</taxon>
        <taxon>Parargina</taxon>
        <taxon>Pararge</taxon>
    </lineage>
</organism>
<comment type="caution">
    <text evidence="2">The sequence shown here is derived from an EMBL/GenBank/DDBJ whole genome shotgun (WGS) entry which is preliminary data.</text>
</comment>
<feature type="non-terminal residue" evidence="2">
    <location>
        <position position="1"/>
    </location>
</feature>
<feature type="compositionally biased region" description="Low complexity" evidence="1">
    <location>
        <begin position="1"/>
        <end position="17"/>
    </location>
</feature>
<gene>
    <name evidence="2" type="primary">jg4677</name>
    <name evidence="2" type="ORF">PAEG_LOCUS4763</name>
</gene>
<proteinExistence type="predicted"/>
<evidence type="ECO:0000256" key="1">
    <source>
        <dbReference type="SAM" id="MobiDB-lite"/>
    </source>
</evidence>
<feature type="region of interest" description="Disordered" evidence="1">
    <location>
        <begin position="1"/>
        <end position="101"/>
    </location>
</feature>
<feature type="compositionally biased region" description="Polar residues" evidence="1">
    <location>
        <begin position="19"/>
        <end position="29"/>
    </location>
</feature>
<keyword evidence="3" id="KW-1185">Reference proteome</keyword>
<feature type="compositionally biased region" description="Low complexity" evidence="1">
    <location>
        <begin position="30"/>
        <end position="65"/>
    </location>
</feature>
<dbReference type="AlphaFoldDB" id="A0A8S4QPP3"/>
<dbReference type="Proteomes" id="UP000838756">
    <property type="component" value="Unassembled WGS sequence"/>
</dbReference>
<evidence type="ECO:0000313" key="3">
    <source>
        <dbReference type="Proteomes" id="UP000838756"/>
    </source>
</evidence>